<reference evidence="3 4" key="1">
    <citation type="journal article" date="2019" name="Nat. Microbiol.">
        <title>Expanding anaerobic alkane metabolism in the domain of Archaea.</title>
        <authorList>
            <person name="Wang Y."/>
            <person name="Wegener G."/>
            <person name="Hou J."/>
            <person name="Wang F."/>
            <person name="Xiao X."/>
        </authorList>
    </citation>
    <scope>NUCLEOTIDE SEQUENCE [LARGE SCALE GENOMIC DNA]</scope>
    <source>
        <strain evidence="3">WYZ-LMO10</strain>
    </source>
</reference>
<dbReference type="EMBL" id="QNVH01000015">
    <property type="protein sequence ID" value="TDA39366.1"/>
    <property type="molecule type" value="Genomic_DNA"/>
</dbReference>
<dbReference type="AlphaFoldDB" id="A0A523BEJ2"/>
<dbReference type="InterPro" id="IPR055492">
    <property type="entry name" value="DUF7064"/>
</dbReference>
<dbReference type="SUPFAM" id="SSF159245">
    <property type="entry name" value="AttH-like"/>
    <property type="match status" value="1"/>
</dbReference>
<dbReference type="Pfam" id="PF23213">
    <property type="entry name" value="DUF7065"/>
    <property type="match status" value="1"/>
</dbReference>
<dbReference type="InterPro" id="IPR055493">
    <property type="entry name" value="DUF7065"/>
</dbReference>
<organism evidence="3 4">
    <name type="scientific">Thermoproteota archaeon</name>
    <dbReference type="NCBI Taxonomy" id="2056631"/>
    <lineage>
        <taxon>Archaea</taxon>
        <taxon>Thermoproteota</taxon>
    </lineage>
</organism>
<proteinExistence type="predicted"/>
<feature type="domain" description="DUF7064" evidence="1">
    <location>
        <begin position="167"/>
        <end position="290"/>
    </location>
</feature>
<evidence type="ECO:0008006" key="5">
    <source>
        <dbReference type="Google" id="ProtNLM"/>
    </source>
</evidence>
<protein>
    <recommendedName>
        <fullName evidence="5">AttH domain-containing protein</fullName>
    </recommendedName>
</protein>
<evidence type="ECO:0000259" key="2">
    <source>
        <dbReference type="Pfam" id="PF23213"/>
    </source>
</evidence>
<feature type="domain" description="DUF7065" evidence="2">
    <location>
        <begin position="6"/>
        <end position="165"/>
    </location>
</feature>
<evidence type="ECO:0000313" key="4">
    <source>
        <dbReference type="Proteomes" id="UP000315399"/>
    </source>
</evidence>
<gene>
    <name evidence="3" type="ORF">DSO08_02420</name>
</gene>
<evidence type="ECO:0000313" key="3">
    <source>
        <dbReference type="EMBL" id="TDA39366.1"/>
    </source>
</evidence>
<sequence>MLTPKDDDDYLHAPSQGPDWRESYYFNFVDAKNGISSFSTIGLLPNLGRREFVFALFYGERQKIYYNEISGRFECDLSSLSDGHLSYELIEPMRLWRICFSDKDLDAELLWKARLSPYSFGKGSGTSWAEHFEQSGIISGAVRLPDGEMVIINGLGHRDKSWGSRSWHIDSWFALHAQFDQISIGLRRDVVKGKTFVSGAVLSEGPPDPISSVEVKVEQVDAHGVPTKAKTTITTAKGNAYSLSSSLISPNSYAKFSRKFPGGVTELFEGMAFHRCEELGQTGTGLLEWLCTKSNSK</sequence>
<comment type="caution">
    <text evidence="3">The sequence shown here is derived from an EMBL/GenBank/DDBJ whole genome shotgun (WGS) entry which is preliminary data.</text>
</comment>
<name>A0A523BEJ2_9CREN</name>
<evidence type="ECO:0000259" key="1">
    <source>
        <dbReference type="Pfam" id="PF23212"/>
    </source>
</evidence>
<dbReference type="Proteomes" id="UP000315399">
    <property type="component" value="Unassembled WGS sequence"/>
</dbReference>
<accession>A0A523BEJ2</accession>
<dbReference type="Pfam" id="PF23212">
    <property type="entry name" value="DUF7064"/>
    <property type="match status" value="1"/>
</dbReference>